<keyword evidence="2" id="KW-1185">Reference proteome</keyword>
<sequence length="255" mass="27173">MANVSEDDHGPAGEAIRAALRPGERLREHSHLLRSPGLEQAPPGSAAMLNAFNPFAGFGRAARDEGVGKAVLGTAFGLTQQEYSPSELMAKDRLLRTYGQTFCGVPDSEAGRLLAALRRHANVEIGARPAWVALTDQRLVVLADPAPGPEELPHAHRPLRVLLHFAGRLAVSLWRLVSRTPRRERPQQRYGYSGAALSPIFECPATTVVTSPAPPAGPMPRVALTFADRSWLVVSLGTGAAAARLAAALGPDVPR</sequence>
<protein>
    <submittedName>
        <fullName evidence="1">Uncharacterized protein</fullName>
    </submittedName>
</protein>
<proteinExistence type="predicted"/>
<name>A0A561WIF5_ACTTI</name>
<accession>A0A561WIF5</accession>
<organism evidence="1 2">
    <name type="scientific">Actinoplanes teichomyceticus</name>
    <dbReference type="NCBI Taxonomy" id="1867"/>
    <lineage>
        <taxon>Bacteria</taxon>
        <taxon>Bacillati</taxon>
        <taxon>Actinomycetota</taxon>
        <taxon>Actinomycetes</taxon>
        <taxon>Micromonosporales</taxon>
        <taxon>Micromonosporaceae</taxon>
        <taxon>Actinoplanes</taxon>
    </lineage>
</organism>
<comment type="caution">
    <text evidence="1">The sequence shown here is derived from an EMBL/GenBank/DDBJ whole genome shotgun (WGS) entry which is preliminary data.</text>
</comment>
<reference evidence="1 2" key="1">
    <citation type="submission" date="2019-06" db="EMBL/GenBank/DDBJ databases">
        <title>Sequencing the genomes of 1000 actinobacteria strains.</title>
        <authorList>
            <person name="Klenk H.-P."/>
        </authorList>
    </citation>
    <scope>NUCLEOTIDE SEQUENCE [LARGE SCALE GENOMIC DNA]</scope>
    <source>
        <strain evidence="1 2">DSM 43866</strain>
    </source>
</reference>
<dbReference type="EMBL" id="VIWY01000002">
    <property type="protein sequence ID" value="TWG23634.1"/>
    <property type="molecule type" value="Genomic_DNA"/>
</dbReference>
<evidence type="ECO:0000313" key="2">
    <source>
        <dbReference type="Proteomes" id="UP000320239"/>
    </source>
</evidence>
<gene>
    <name evidence="1" type="ORF">FHX34_102183</name>
</gene>
<dbReference type="AlphaFoldDB" id="A0A561WIF5"/>
<dbReference type="Proteomes" id="UP000320239">
    <property type="component" value="Unassembled WGS sequence"/>
</dbReference>
<evidence type="ECO:0000313" key="1">
    <source>
        <dbReference type="EMBL" id="TWG23634.1"/>
    </source>
</evidence>